<comment type="caution">
    <text evidence="2">The sequence shown here is derived from an EMBL/GenBank/DDBJ whole genome shotgun (WGS) entry which is preliminary data.</text>
</comment>
<keyword evidence="3" id="KW-1185">Reference proteome</keyword>
<proteinExistence type="predicted"/>
<feature type="transmembrane region" description="Helical" evidence="1">
    <location>
        <begin position="47"/>
        <end position="67"/>
    </location>
</feature>
<evidence type="ECO:0000313" key="3">
    <source>
        <dbReference type="Proteomes" id="UP001219525"/>
    </source>
</evidence>
<feature type="transmembrane region" description="Helical" evidence="1">
    <location>
        <begin position="6"/>
        <end position="26"/>
    </location>
</feature>
<name>A0AAD6Y8G5_9AGAR</name>
<dbReference type="Proteomes" id="UP001219525">
    <property type="component" value="Unassembled WGS sequence"/>
</dbReference>
<gene>
    <name evidence="2" type="ORF">GGX14DRAFT_463807</name>
</gene>
<keyword evidence="1" id="KW-0812">Transmembrane</keyword>
<dbReference type="EMBL" id="JARJCW010000056">
    <property type="protein sequence ID" value="KAJ7202093.1"/>
    <property type="molecule type" value="Genomic_DNA"/>
</dbReference>
<dbReference type="AlphaFoldDB" id="A0AAD6Y8G5"/>
<reference evidence="2" key="1">
    <citation type="submission" date="2023-03" db="EMBL/GenBank/DDBJ databases">
        <title>Massive genome expansion in bonnet fungi (Mycena s.s.) driven by repeated elements and novel gene families across ecological guilds.</title>
        <authorList>
            <consortium name="Lawrence Berkeley National Laboratory"/>
            <person name="Harder C.B."/>
            <person name="Miyauchi S."/>
            <person name="Viragh M."/>
            <person name="Kuo A."/>
            <person name="Thoen E."/>
            <person name="Andreopoulos B."/>
            <person name="Lu D."/>
            <person name="Skrede I."/>
            <person name="Drula E."/>
            <person name="Henrissat B."/>
            <person name="Morin E."/>
            <person name="Kohler A."/>
            <person name="Barry K."/>
            <person name="LaButti K."/>
            <person name="Morin E."/>
            <person name="Salamov A."/>
            <person name="Lipzen A."/>
            <person name="Mereny Z."/>
            <person name="Hegedus B."/>
            <person name="Baldrian P."/>
            <person name="Stursova M."/>
            <person name="Weitz H."/>
            <person name="Taylor A."/>
            <person name="Grigoriev I.V."/>
            <person name="Nagy L.G."/>
            <person name="Martin F."/>
            <person name="Kauserud H."/>
        </authorList>
    </citation>
    <scope>NUCLEOTIDE SEQUENCE</scope>
    <source>
        <strain evidence="2">9144</strain>
    </source>
</reference>
<organism evidence="2 3">
    <name type="scientific">Mycena pura</name>
    <dbReference type="NCBI Taxonomy" id="153505"/>
    <lineage>
        <taxon>Eukaryota</taxon>
        <taxon>Fungi</taxon>
        <taxon>Dikarya</taxon>
        <taxon>Basidiomycota</taxon>
        <taxon>Agaricomycotina</taxon>
        <taxon>Agaricomycetes</taxon>
        <taxon>Agaricomycetidae</taxon>
        <taxon>Agaricales</taxon>
        <taxon>Marasmiineae</taxon>
        <taxon>Mycenaceae</taxon>
        <taxon>Mycena</taxon>
    </lineage>
</organism>
<accession>A0AAD6Y8G5</accession>
<keyword evidence="1" id="KW-0472">Membrane</keyword>
<evidence type="ECO:0000313" key="2">
    <source>
        <dbReference type="EMBL" id="KAJ7202093.1"/>
    </source>
</evidence>
<keyword evidence="1" id="KW-1133">Transmembrane helix</keyword>
<protein>
    <submittedName>
        <fullName evidence="2">Uncharacterized protein</fullName>
    </submittedName>
</protein>
<sequence length="72" mass="7926">MHCAAQITSAVFYAASTLLGILMHLLKSKSSRLINLDVNREQKDANVGSRSLMASLPVALHYVAFSYNMRSL</sequence>
<evidence type="ECO:0000256" key="1">
    <source>
        <dbReference type="SAM" id="Phobius"/>
    </source>
</evidence>